<feature type="compositionally biased region" description="Basic and acidic residues" evidence="1">
    <location>
        <begin position="1"/>
        <end position="10"/>
    </location>
</feature>
<evidence type="ECO:0000256" key="1">
    <source>
        <dbReference type="SAM" id="MobiDB-lite"/>
    </source>
</evidence>
<gene>
    <name evidence="2" type="ORF">GGE15_003257</name>
</gene>
<sequence length="47" mass="4983">MMTAVEERTKPAPAMNATGLGRPKTIVPVKERQAVANDTCASPSPKM</sequence>
<proteinExistence type="predicted"/>
<evidence type="ECO:0000313" key="3">
    <source>
        <dbReference type="Proteomes" id="UP000533724"/>
    </source>
</evidence>
<accession>A0A7W6UMI2</accession>
<organism evidence="2 3">
    <name type="scientific">Rhizobium esperanzae</name>
    <dbReference type="NCBI Taxonomy" id="1967781"/>
    <lineage>
        <taxon>Bacteria</taxon>
        <taxon>Pseudomonadati</taxon>
        <taxon>Pseudomonadota</taxon>
        <taxon>Alphaproteobacteria</taxon>
        <taxon>Hyphomicrobiales</taxon>
        <taxon>Rhizobiaceae</taxon>
        <taxon>Rhizobium/Agrobacterium group</taxon>
        <taxon>Rhizobium</taxon>
    </lineage>
</organism>
<dbReference type="Proteomes" id="UP000533724">
    <property type="component" value="Unassembled WGS sequence"/>
</dbReference>
<evidence type="ECO:0000313" key="2">
    <source>
        <dbReference type="EMBL" id="MBB4439981.1"/>
    </source>
</evidence>
<reference evidence="2 3" key="1">
    <citation type="submission" date="2020-08" db="EMBL/GenBank/DDBJ databases">
        <title>Genomic Encyclopedia of Type Strains, Phase IV (KMG-V): Genome sequencing to study the core and pangenomes of soil and plant-associated prokaryotes.</title>
        <authorList>
            <person name="Whitman W."/>
        </authorList>
    </citation>
    <scope>NUCLEOTIDE SEQUENCE [LARGE SCALE GENOMIC DNA]</scope>
    <source>
        <strain evidence="2 3">SEMIA 414</strain>
    </source>
</reference>
<dbReference type="EMBL" id="JACIHI010000007">
    <property type="protein sequence ID" value="MBB4439981.1"/>
    <property type="molecule type" value="Genomic_DNA"/>
</dbReference>
<protein>
    <submittedName>
        <fullName evidence="2">Uncharacterized protein</fullName>
    </submittedName>
</protein>
<comment type="caution">
    <text evidence="2">The sequence shown here is derived from an EMBL/GenBank/DDBJ whole genome shotgun (WGS) entry which is preliminary data.</text>
</comment>
<feature type="region of interest" description="Disordered" evidence="1">
    <location>
        <begin position="1"/>
        <end position="25"/>
    </location>
</feature>
<dbReference type="AlphaFoldDB" id="A0A7W6UMI2"/>
<name>A0A7W6UMI2_9HYPH</name>